<feature type="region of interest" description="Disordered" evidence="1">
    <location>
        <begin position="43"/>
        <end position="77"/>
    </location>
</feature>
<organism evidence="2 3">
    <name type="scientific">Clostridium fallax</name>
    <dbReference type="NCBI Taxonomy" id="1533"/>
    <lineage>
        <taxon>Bacteria</taxon>
        <taxon>Bacillati</taxon>
        <taxon>Bacillota</taxon>
        <taxon>Clostridia</taxon>
        <taxon>Eubacteriales</taxon>
        <taxon>Clostridiaceae</taxon>
        <taxon>Clostridium</taxon>
    </lineage>
</organism>
<protein>
    <submittedName>
        <fullName evidence="2">Uncharacterized protein</fullName>
    </submittedName>
</protein>
<evidence type="ECO:0000313" key="3">
    <source>
        <dbReference type="Proteomes" id="UP000184035"/>
    </source>
</evidence>
<dbReference type="STRING" id="1533.SAMN05443638_10268"/>
<accession>A0A1M4T8I9</accession>
<proteinExistence type="predicted"/>
<name>A0A1M4T8I9_9CLOT</name>
<dbReference type="Proteomes" id="UP000184035">
    <property type="component" value="Unassembled WGS sequence"/>
</dbReference>
<evidence type="ECO:0000256" key="1">
    <source>
        <dbReference type="SAM" id="MobiDB-lite"/>
    </source>
</evidence>
<sequence>MGKFDEFKNMFESSKVYKDLLQNEDVNSFKNIAKEVQKNILKNREKNSNLKNNKSKKDTNLNKNQNNNNEELEDDNYDKNQYLKDKIEAQRSIIKNNDNTSLANINHFRKIEEEIDINIKEIAEDMSPIELKKAIIYSEIIGPPKCKSRRRDRRRYGL</sequence>
<dbReference type="AlphaFoldDB" id="A0A1M4T8I9"/>
<reference evidence="2 3" key="1">
    <citation type="submission" date="2016-11" db="EMBL/GenBank/DDBJ databases">
        <authorList>
            <person name="Jaros S."/>
            <person name="Januszkiewicz K."/>
            <person name="Wedrychowicz H."/>
        </authorList>
    </citation>
    <scope>NUCLEOTIDE SEQUENCE [LARGE SCALE GENOMIC DNA]</scope>
    <source>
        <strain evidence="2 3">DSM 2631</strain>
    </source>
</reference>
<dbReference type="RefSeq" id="WP_072892487.1">
    <property type="nucleotide sequence ID" value="NZ_FQVM01000002.1"/>
</dbReference>
<keyword evidence="3" id="KW-1185">Reference proteome</keyword>
<dbReference type="EMBL" id="FQVM01000002">
    <property type="protein sequence ID" value="SHE40730.1"/>
    <property type="molecule type" value="Genomic_DNA"/>
</dbReference>
<gene>
    <name evidence="2" type="ORF">SAMN05443638_10268</name>
</gene>
<evidence type="ECO:0000313" key="2">
    <source>
        <dbReference type="EMBL" id="SHE40730.1"/>
    </source>
</evidence>